<dbReference type="EMBL" id="MRTP01000011">
    <property type="protein sequence ID" value="OMF50330.1"/>
    <property type="molecule type" value="Genomic_DNA"/>
</dbReference>
<evidence type="ECO:0000313" key="2">
    <source>
        <dbReference type="Proteomes" id="UP000187172"/>
    </source>
</evidence>
<sequence>MSILRLVSNADGPINSRCIQSVDLEINNSGEVPFEMLIHGYGIEGLFYIGLIHAGADEWVGVHDIMTNYSPFELVLVTNINNLAHTGVVFKIKNQGMLIAEYTQEDTMREN</sequence>
<proteinExistence type="predicted"/>
<organism evidence="1 2">
    <name type="scientific">Paenibacillus rhizosphaerae</name>
    <dbReference type="NCBI Taxonomy" id="297318"/>
    <lineage>
        <taxon>Bacteria</taxon>
        <taxon>Bacillati</taxon>
        <taxon>Bacillota</taxon>
        <taxon>Bacilli</taxon>
        <taxon>Bacillales</taxon>
        <taxon>Paenibacillaceae</taxon>
        <taxon>Paenibacillus</taxon>
    </lineage>
</organism>
<evidence type="ECO:0000313" key="1">
    <source>
        <dbReference type="EMBL" id="OMF50330.1"/>
    </source>
</evidence>
<dbReference type="STRING" id="297318.BK138_27335"/>
<dbReference type="AlphaFoldDB" id="A0A1R1EES2"/>
<keyword evidence="2" id="KW-1185">Reference proteome</keyword>
<dbReference type="RefSeq" id="WP_076174152.1">
    <property type="nucleotide sequence ID" value="NZ_MRTP01000011.1"/>
</dbReference>
<name>A0A1R1EES2_9BACL</name>
<reference evidence="1 2" key="1">
    <citation type="submission" date="2016-11" db="EMBL/GenBank/DDBJ databases">
        <title>Paenibacillus species isolates.</title>
        <authorList>
            <person name="Beno S.M."/>
        </authorList>
    </citation>
    <scope>NUCLEOTIDE SEQUENCE [LARGE SCALE GENOMIC DNA]</scope>
    <source>
        <strain evidence="1 2">FSL R5-0378</strain>
    </source>
</reference>
<comment type="caution">
    <text evidence="1">The sequence shown here is derived from an EMBL/GenBank/DDBJ whole genome shotgun (WGS) entry which is preliminary data.</text>
</comment>
<accession>A0A1R1EES2</accession>
<dbReference type="Proteomes" id="UP000187172">
    <property type="component" value="Unassembled WGS sequence"/>
</dbReference>
<protein>
    <submittedName>
        <fullName evidence="1">Uncharacterized protein</fullName>
    </submittedName>
</protein>
<gene>
    <name evidence="1" type="ORF">BK138_27335</name>
</gene>